<dbReference type="GO" id="GO:0008324">
    <property type="term" value="F:monoatomic cation transmembrane transporter activity"/>
    <property type="evidence" value="ECO:0007669"/>
    <property type="project" value="InterPro"/>
</dbReference>
<keyword evidence="4 7" id="KW-0812">Transmembrane</keyword>
<dbReference type="Pfam" id="PF01899">
    <property type="entry name" value="MNHE"/>
    <property type="match status" value="1"/>
</dbReference>
<reference evidence="8" key="2">
    <citation type="submission" date="2020-09" db="EMBL/GenBank/DDBJ databases">
        <authorList>
            <person name="Sun Q."/>
            <person name="Kim S."/>
        </authorList>
    </citation>
    <scope>NUCLEOTIDE SEQUENCE</scope>
    <source>
        <strain evidence="8">KCTC 23732</strain>
    </source>
</reference>
<comment type="subcellular location">
    <subcellularLocation>
        <location evidence="1">Cell membrane</location>
        <topology evidence="1">Multi-pass membrane protein</topology>
    </subcellularLocation>
</comment>
<sequence length="162" mass="18455">MKKFFFWLPMSAFLLLVWMLLANALSIGQFVLGSILSLGLVVASQRLRPLHGHPKKTLTILKLIFMVIVDIAYSNWVVGILILKGKSAYRTPGFINIPLDIRDPHGLAILSCIITYTPGTVWSGLTEDDFILRLHVLNLKEESDWIHTIKHRYEANLIEIFE</sequence>
<evidence type="ECO:0000313" key="8">
    <source>
        <dbReference type="EMBL" id="GGW77839.1"/>
    </source>
</evidence>
<dbReference type="Proteomes" id="UP000608345">
    <property type="component" value="Unassembled WGS sequence"/>
</dbReference>
<evidence type="ECO:0000313" key="9">
    <source>
        <dbReference type="Proteomes" id="UP000608345"/>
    </source>
</evidence>
<dbReference type="AlphaFoldDB" id="A0A918MVA6"/>
<keyword evidence="6 7" id="KW-0472">Membrane</keyword>
<organism evidence="8 9">
    <name type="scientific">Advenella faeciporci</name>
    <dbReference type="NCBI Taxonomy" id="797535"/>
    <lineage>
        <taxon>Bacteria</taxon>
        <taxon>Pseudomonadati</taxon>
        <taxon>Pseudomonadota</taxon>
        <taxon>Betaproteobacteria</taxon>
        <taxon>Burkholderiales</taxon>
        <taxon>Alcaligenaceae</taxon>
    </lineage>
</organism>
<protein>
    <submittedName>
        <fullName evidence="8">Na+/H+ antiporter subunit E</fullName>
    </submittedName>
</protein>
<dbReference type="PANTHER" id="PTHR34584">
    <property type="entry name" value="NA(+)/H(+) ANTIPORTER SUBUNIT E1"/>
    <property type="match status" value="1"/>
</dbReference>
<dbReference type="PANTHER" id="PTHR34584:SF1">
    <property type="entry name" value="NA(+)_H(+) ANTIPORTER SUBUNIT E1"/>
    <property type="match status" value="1"/>
</dbReference>
<dbReference type="RefSeq" id="WP_189383826.1">
    <property type="nucleotide sequence ID" value="NZ_BAABFY010000057.1"/>
</dbReference>
<name>A0A918MVA6_9BURK</name>
<dbReference type="GO" id="GO:0005886">
    <property type="term" value="C:plasma membrane"/>
    <property type="evidence" value="ECO:0007669"/>
    <property type="project" value="UniProtKB-SubCell"/>
</dbReference>
<keyword evidence="5 7" id="KW-1133">Transmembrane helix</keyword>
<comment type="similarity">
    <text evidence="2">Belongs to the CPA3 antiporters (TC 2.A.63) subunit E family.</text>
</comment>
<dbReference type="PIRSF" id="PIRSF019239">
    <property type="entry name" value="MrpE"/>
    <property type="match status" value="1"/>
</dbReference>
<evidence type="ECO:0000256" key="7">
    <source>
        <dbReference type="SAM" id="Phobius"/>
    </source>
</evidence>
<reference evidence="8" key="1">
    <citation type="journal article" date="2014" name="Int. J. Syst. Evol. Microbiol.">
        <title>Complete genome sequence of Corynebacterium casei LMG S-19264T (=DSM 44701T), isolated from a smear-ripened cheese.</title>
        <authorList>
            <consortium name="US DOE Joint Genome Institute (JGI-PGF)"/>
            <person name="Walter F."/>
            <person name="Albersmeier A."/>
            <person name="Kalinowski J."/>
            <person name="Ruckert C."/>
        </authorList>
    </citation>
    <scope>NUCLEOTIDE SEQUENCE</scope>
    <source>
        <strain evidence="8">KCTC 23732</strain>
    </source>
</reference>
<proteinExistence type="inferred from homology"/>
<evidence type="ECO:0000256" key="5">
    <source>
        <dbReference type="ARBA" id="ARBA00022989"/>
    </source>
</evidence>
<evidence type="ECO:0000256" key="1">
    <source>
        <dbReference type="ARBA" id="ARBA00004651"/>
    </source>
</evidence>
<accession>A0A918MVA6</accession>
<keyword evidence="9" id="KW-1185">Reference proteome</keyword>
<dbReference type="InterPro" id="IPR002758">
    <property type="entry name" value="Cation_antiport_E"/>
</dbReference>
<evidence type="ECO:0000256" key="4">
    <source>
        <dbReference type="ARBA" id="ARBA00022692"/>
    </source>
</evidence>
<comment type="caution">
    <text evidence="8">The sequence shown here is derived from an EMBL/GenBank/DDBJ whole genome shotgun (WGS) entry which is preliminary data.</text>
</comment>
<evidence type="ECO:0000256" key="3">
    <source>
        <dbReference type="ARBA" id="ARBA00022475"/>
    </source>
</evidence>
<gene>
    <name evidence="8" type="primary">phaE</name>
    <name evidence="8" type="ORF">GCM10011450_04600</name>
</gene>
<dbReference type="EMBL" id="BMYS01000002">
    <property type="protein sequence ID" value="GGW77839.1"/>
    <property type="molecule type" value="Genomic_DNA"/>
</dbReference>
<evidence type="ECO:0000256" key="2">
    <source>
        <dbReference type="ARBA" id="ARBA00006228"/>
    </source>
</evidence>
<feature type="transmembrane region" description="Helical" evidence="7">
    <location>
        <begin position="63"/>
        <end position="83"/>
    </location>
</feature>
<dbReference type="NCBIfam" id="NF006520">
    <property type="entry name" value="PRK08965.1-4"/>
    <property type="match status" value="1"/>
</dbReference>
<keyword evidence="3" id="KW-1003">Cell membrane</keyword>
<evidence type="ECO:0000256" key="6">
    <source>
        <dbReference type="ARBA" id="ARBA00023136"/>
    </source>
</evidence>